<protein>
    <submittedName>
        <fullName evidence="5">ABC transporter ATP-binding protein</fullName>
    </submittedName>
</protein>
<dbReference type="InterPro" id="IPR017871">
    <property type="entry name" value="ABC_transporter-like_CS"/>
</dbReference>
<dbReference type="PANTHER" id="PTHR19211">
    <property type="entry name" value="ATP-BINDING TRANSPORT PROTEIN-RELATED"/>
    <property type="match status" value="1"/>
</dbReference>
<evidence type="ECO:0000313" key="6">
    <source>
        <dbReference type="Proteomes" id="UP000244989"/>
    </source>
</evidence>
<dbReference type="InterPro" id="IPR003593">
    <property type="entry name" value="AAA+_ATPase"/>
</dbReference>
<evidence type="ECO:0000259" key="4">
    <source>
        <dbReference type="PROSITE" id="PS50893"/>
    </source>
</evidence>
<feature type="domain" description="ABC transporter" evidence="4">
    <location>
        <begin position="4"/>
        <end position="237"/>
    </location>
</feature>
<dbReference type="InterPro" id="IPR003439">
    <property type="entry name" value="ABC_transporter-like_ATP-bd"/>
</dbReference>
<evidence type="ECO:0000313" key="5">
    <source>
        <dbReference type="EMBL" id="PWC00786.1"/>
    </source>
</evidence>
<dbReference type="InterPro" id="IPR050611">
    <property type="entry name" value="ABCF"/>
</dbReference>
<name>A0A2U1T445_9CORY</name>
<comment type="caution">
    <text evidence="5">The sequence shown here is derived from an EMBL/GenBank/DDBJ whole genome shotgun (WGS) entry which is preliminary data.</text>
</comment>
<dbReference type="Gene3D" id="3.40.50.300">
    <property type="entry name" value="P-loop containing nucleotide triphosphate hydrolases"/>
    <property type="match status" value="3"/>
</dbReference>
<dbReference type="SUPFAM" id="SSF52540">
    <property type="entry name" value="P-loop containing nucleoside triphosphate hydrolases"/>
    <property type="match status" value="2"/>
</dbReference>
<proteinExistence type="predicted"/>
<dbReference type="Pfam" id="PF00005">
    <property type="entry name" value="ABC_tran"/>
    <property type="match status" value="2"/>
</dbReference>
<dbReference type="GO" id="GO:0016887">
    <property type="term" value="F:ATP hydrolysis activity"/>
    <property type="evidence" value="ECO:0007669"/>
    <property type="project" value="InterPro"/>
</dbReference>
<keyword evidence="3 5" id="KW-0067">ATP-binding</keyword>
<sequence>MTALIFDHISFSYADRRVISDLSLRIHPGERAVLVGPNGSGKTTLLQLAAGQLLPEAGAIHAPDSAQVLPVESFDGTVQEYLDASLHSLTVLEDRLTTGEDYEQVLDEMIARDVWSLPTRREKTLAGLGLSMPHTRPLATLSPGQRARLQLAVTLLLRPHLLLFDEPTNHLDTAAVDFLVTTLRSWPGPVLMASHDRAFIEAAANVIYDLELAPWQALATAAGEDGPPGVHRCDGNYSDYLLERTHAMASHEELHAQQQELKQSLHDHREATKSIAAGGSRLAKVQDKREKFMLLQRAAGTAARRNRDDERKLADLAAHEVRKPRYYHLEFPTQAAQSSFSLSLSARKARVAQRLQPVTFDLGAGEHLLVTGDNGSGKSTLLSWIATGTPPAGADGSLTTEDHVALVPQRMPEPGDFPEDVWEDGIGEAGRGLLHPSMWARPIPKLSAGNQRRAQFAVALHTQPHLLVIDEPTNYLDLATIEALETALKQWEGSLVIASHDRWLIEHWEGKRLHLDALAR</sequence>
<dbReference type="PROSITE" id="PS00211">
    <property type="entry name" value="ABC_TRANSPORTER_1"/>
    <property type="match status" value="2"/>
</dbReference>
<dbReference type="KEGG" id="cyz:C3B44_00390"/>
<organism evidence="5 6">
    <name type="scientific">Corynebacterium yudongzhengii</name>
    <dbReference type="NCBI Taxonomy" id="2080740"/>
    <lineage>
        <taxon>Bacteria</taxon>
        <taxon>Bacillati</taxon>
        <taxon>Actinomycetota</taxon>
        <taxon>Actinomycetes</taxon>
        <taxon>Mycobacteriales</taxon>
        <taxon>Corynebacteriaceae</taxon>
        <taxon>Corynebacterium</taxon>
    </lineage>
</organism>
<dbReference type="Proteomes" id="UP000244989">
    <property type="component" value="Unassembled WGS sequence"/>
</dbReference>
<dbReference type="EMBL" id="QEEZ01000033">
    <property type="protein sequence ID" value="PWC00786.1"/>
    <property type="molecule type" value="Genomic_DNA"/>
</dbReference>
<keyword evidence="2" id="KW-0547">Nucleotide-binding</keyword>
<evidence type="ECO:0000256" key="1">
    <source>
        <dbReference type="ARBA" id="ARBA00022737"/>
    </source>
</evidence>
<dbReference type="OrthoDB" id="3239744at2"/>
<accession>A0A2U1T445</accession>
<dbReference type="FunFam" id="3.40.50.300:FF:000011">
    <property type="entry name" value="Putative ABC transporter ATP-binding component"/>
    <property type="match status" value="1"/>
</dbReference>
<evidence type="ECO:0000256" key="2">
    <source>
        <dbReference type="ARBA" id="ARBA00022741"/>
    </source>
</evidence>
<dbReference type="PANTHER" id="PTHR19211:SF14">
    <property type="entry name" value="ATP-BINDING CASSETTE SUB-FAMILY F MEMBER 1"/>
    <property type="match status" value="1"/>
</dbReference>
<dbReference type="AlphaFoldDB" id="A0A2U1T445"/>
<keyword evidence="1" id="KW-0677">Repeat</keyword>
<dbReference type="RefSeq" id="WP_108432496.1">
    <property type="nucleotide sequence ID" value="NZ_CP026947.1"/>
</dbReference>
<dbReference type="SMART" id="SM00382">
    <property type="entry name" value="AAA"/>
    <property type="match status" value="2"/>
</dbReference>
<dbReference type="PROSITE" id="PS50893">
    <property type="entry name" value="ABC_TRANSPORTER_2"/>
    <property type="match status" value="1"/>
</dbReference>
<dbReference type="InterPro" id="IPR027417">
    <property type="entry name" value="P-loop_NTPase"/>
</dbReference>
<keyword evidence="6" id="KW-1185">Reference proteome</keyword>
<reference evidence="6" key="1">
    <citation type="submission" date="2018-04" db="EMBL/GenBank/DDBJ databases">
        <authorList>
            <person name="Liu S."/>
            <person name="Wang Z."/>
            <person name="Li J."/>
        </authorList>
    </citation>
    <scope>NUCLEOTIDE SEQUENCE [LARGE SCALE GENOMIC DNA]</scope>
    <source>
        <strain evidence="6">2189</strain>
    </source>
</reference>
<dbReference type="GO" id="GO:0005524">
    <property type="term" value="F:ATP binding"/>
    <property type="evidence" value="ECO:0007669"/>
    <property type="project" value="UniProtKB-KW"/>
</dbReference>
<gene>
    <name evidence="5" type="ORF">DF222_11005</name>
</gene>
<evidence type="ECO:0000256" key="3">
    <source>
        <dbReference type="ARBA" id="ARBA00022840"/>
    </source>
</evidence>